<accession>A0A7R8XF80</accession>
<dbReference type="AlphaFoldDB" id="A0A7R8XF80"/>
<evidence type="ECO:0000256" key="1">
    <source>
        <dbReference type="SAM" id="MobiDB-lite"/>
    </source>
</evidence>
<dbReference type="Gene3D" id="1.10.533.10">
    <property type="entry name" value="Death Domain, Fas"/>
    <property type="match status" value="1"/>
</dbReference>
<sequence>MPTMANRSEEEELLVDGRTVAQVIAENIEGLIFIDHNAVIASLLRKQVIDHVENGEIMDKSPMEKIRFLQEKLPLKGDTAFQKFLESLKERNHLKLARKMRRECMDSSNGNQDTTVRQKYSTLHTSNGNFKGGQRRLHESDDLPVNDGDAVTTPIAFMQLENEKKKLEASNKKMANGLAMEKIEKAQLAKDLKESKDKVEELLLELRTLEEKAEDIEDQLKKEQNAYREIERDKRAIEKELKESNDQVEELQRKLSHVLPMKKKAKDLEEQLKRVQNAYAELEQDTHMIEKELKEKIDQVDKLKRQLANVKETPAHSGARNQRSSFPPTRAETPSEDEVDSLQSQQTRARVLAWSDLLSFNLKNKLIVIHIYSHTSVKIWEVENMEGRIAEKMSHAIFLDADLDADWTRGFFWTDAQRKRSNYFLFD</sequence>
<dbReference type="SUPFAM" id="SSF47986">
    <property type="entry name" value="DEATH domain"/>
    <property type="match status" value="1"/>
</dbReference>
<feature type="domain" description="CARD" evidence="2">
    <location>
        <begin position="24"/>
        <end position="103"/>
    </location>
</feature>
<gene>
    <name evidence="3" type="ORF">DSTB1V02_LOCUS5972</name>
</gene>
<evidence type="ECO:0000313" key="4">
    <source>
        <dbReference type="Proteomes" id="UP000677054"/>
    </source>
</evidence>
<feature type="region of interest" description="Disordered" evidence="1">
    <location>
        <begin position="309"/>
        <end position="343"/>
    </location>
</feature>
<dbReference type="EMBL" id="LR900557">
    <property type="protein sequence ID" value="CAD7246112.1"/>
    <property type="molecule type" value="Genomic_DNA"/>
</dbReference>
<name>A0A7R8XF80_9CRUS</name>
<proteinExistence type="predicted"/>
<reference evidence="3" key="1">
    <citation type="submission" date="2020-11" db="EMBL/GenBank/DDBJ databases">
        <authorList>
            <person name="Tran Van P."/>
        </authorList>
    </citation>
    <scope>NUCLEOTIDE SEQUENCE</scope>
</reference>
<organism evidence="3">
    <name type="scientific">Darwinula stevensoni</name>
    <dbReference type="NCBI Taxonomy" id="69355"/>
    <lineage>
        <taxon>Eukaryota</taxon>
        <taxon>Metazoa</taxon>
        <taxon>Ecdysozoa</taxon>
        <taxon>Arthropoda</taxon>
        <taxon>Crustacea</taxon>
        <taxon>Oligostraca</taxon>
        <taxon>Ostracoda</taxon>
        <taxon>Podocopa</taxon>
        <taxon>Podocopida</taxon>
        <taxon>Darwinulocopina</taxon>
        <taxon>Darwinuloidea</taxon>
        <taxon>Darwinulidae</taxon>
        <taxon>Darwinula</taxon>
    </lineage>
</organism>
<evidence type="ECO:0000313" key="3">
    <source>
        <dbReference type="EMBL" id="CAD7246112.1"/>
    </source>
</evidence>
<dbReference type="Proteomes" id="UP000677054">
    <property type="component" value="Unassembled WGS sequence"/>
</dbReference>
<dbReference type="InterPro" id="IPR001315">
    <property type="entry name" value="CARD"/>
</dbReference>
<dbReference type="Gene3D" id="1.10.287.1490">
    <property type="match status" value="1"/>
</dbReference>
<protein>
    <recommendedName>
        <fullName evidence="2">CARD domain-containing protein</fullName>
    </recommendedName>
</protein>
<keyword evidence="4" id="KW-1185">Reference proteome</keyword>
<dbReference type="InterPro" id="IPR011029">
    <property type="entry name" value="DEATH-like_dom_sf"/>
</dbReference>
<dbReference type="GO" id="GO:0042981">
    <property type="term" value="P:regulation of apoptotic process"/>
    <property type="evidence" value="ECO:0007669"/>
    <property type="project" value="InterPro"/>
</dbReference>
<dbReference type="EMBL" id="CAJPEV010001040">
    <property type="protein sequence ID" value="CAG0890335.1"/>
    <property type="molecule type" value="Genomic_DNA"/>
</dbReference>
<feature type="region of interest" description="Disordered" evidence="1">
    <location>
        <begin position="125"/>
        <end position="147"/>
    </location>
</feature>
<dbReference type="PROSITE" id="PS50209">
    <property type="entry name" value="CARD"/>
    <property type="match status" value="1"/>
</dbReference>
<dbReference type="CDD" id="cd01671">
    <property type="entry name" value="CARD"/>
    <property type="match status" value="1"/>
</dbReference>
<evidence type="ECO:0000259" key="2">
    <source>
        <dbReference type="PROSITE" id="PS50209"/>
    </source>
</evidence>